<feature type="transmembrane region" description="Helical" evidence="2">
    <location>
        <begin position="37"/>
        <end position="57"/>
    </location>
</feature>
<keyword evidence="4" id="KW-1185">Reference proteome</keyword>
<evidence type="ECO:0000256" key="2">
    <source>
        <dbReference type="SAM" id="Phobius"/>
    </source>
</evidence>
<feature type="transmembrane region" description="Helical" evidence="2">
    <location>
        <begin position="63"/>
        <end position="80"/>
    </location>
</feature>
<evidence type="ECO:0000313" key="3">
    <source>
        <dbReference type="EMBL" id="GAA2243727.1"/>
    </source>
</evidence>
<gene>
    <name evidence="3" type="ORF">GCM10010430_26840</name>
</gene>
<dbReference type="RefSeq" id="WP_344636551.1">
    <property type="nucleotide sequence ID" value="NZ_BAAATR010000009.1"/>
</dbReference>
<evidence type="ECO:0000313" key="4">
    <source>
        <dbReference type="Proteomes" id="UP001500305"/>
    </source>
</evidence>
<keyword evidence="2" id="KW-0472">Membrane</keyword>
<reference evidence="4" key="1">
    <citation type="journal article" date="2019" name="Int. J. Syst. Evol. Microbiol.">
        <title>The Global Catalogue of Microorganisms (GCM) 10K type strain sequencing project: providing services to taxonomists for standard genome sequencing and annotation.</title>
        <authorList>
            <consortium name="The Broad Institute Genomics Platform"/>
            <consortium name="The Broad Institute Genome Sequencing Center for Infectious Disease"/>
            <person name="Wu L."/>
            <person name="Ma J."/>
        </authorList>
    </citation>
    <scope>NUCLEOTIDE SEQUENCE [LARGE SCALE GENOMIC DNA]</scope>
    <source>
        <strain evidence="4">JCM 7356</strain>
    </source>
</reference>
<feature type="transmembrane region" description="Helical" evidence="2">
    <location>
        <begin position="146"/>
        <end position="163"/>
    </location>
</feature>
<proteinExistence type="predicted"/>
<feature type="transmembrane region" description="Helical" evidence="2">
    <location>
        <begin position="92"/>
        <end position="109"/>
    </location>
</feature>
<name>A0ABP5QSV3_9ACTN</name>
<organism evidence="3 4">
    <name type="scientific">Kitasatospora cystarginea</name>
    <dbReference type="NCBI Taxonomy" id="58350"/>
    <lineage>
        <taxon>Bacteria</taxon>
        <taxon>Bacillati</taxon>
        <taxon>Actinomycetota</taxon>
        <taxon>Actinomycetes</taxon>
        <taxon>Kitasatosporales</taxon>
        <taxon>Streptomycetaceae</taxon>
        <taxon>Kitasatospora</taxon>
    </lineage>
</organism>
<accession>A0ABP5QSV3</accession>
<protein>
    <submittedName>
        <fullName evidence="3">Uncharacterized protein</fullName>
    </submittedName>
</protein>
<evidence type="ECO:0000256" key="1">
    <source>
        <dbReference type="SAM" id="MobiDB-lite"/>
    </source>
</evidence>
<feature type="transmembrane region" description="Helical" evidence="2">
    <location>
        <begin position="249"/>
        <end position="268"/>
    </location>
</feature>
<feature type="region of interest" description="Disordered" evidence="1">
    <location>
        <begin position="289"/>
        <end position="318"/>
    </location>
</feature>
<keyword evidence="2" id="KW-0812">Transmembrane</keyword>
<feature type="transmembrane region" description="Helical" evidence="2">
    <location>
        <begin position="115"/>
        <end position="134"/>
    </location>
</feature>
<comment type="caution">
    <text evidence="3">The sequence shown here is derived from an EMBL/GenBank/DDBJ whole genome shotgun (WGS) entry which is preliminary data.</text>
</comment>
<dbReference type="Proteomes" id="UP001500305">
    <property type="component" value="Unassembled WGS sequence"/>
</dbReference>
<feature type="transmembrane region" description="Helical" evidence="2">
    <location>
        <begin position="222"/>
        <end position="243"/>
    </location>
</feature>
<feature type="transmembrane region" description="Helical" evidence="2">
    <location>
        <begin position="190"/>
        <end position="210"/>
    </location>
</feature>
<sequence length="318" mass="33458">MTVFFQLAVSCTLALAVCVGAVGYFRTVRTPRPPIGVFNGADIILMMGFVLALPYLYLALPGTVLPVVLAVAFAGGLSVGYQPVIGDGRLRWALIAALIAAVFGAHLAFGDTAAPYWIANSCVVGLVVVSATNINVQGGMRLKNVAWFLLALTAYDAFFAWVVPLTEELSDAIQGYPFAPAAGLRIGEDLGAVLGMGDLLAYALFTTAAYKAYGKAGLRTGIVLVVLFGAVAPVATLHIVGAVTGHPAALIPAQVFFGPAAFAGHLLLRRRGPERRMAELVFRRDRIGTPGRRPARRSRDLVALGEHGPVGRSEGFTP</sequence>
<dbReference type="EMBL" id="BAAATR010000009">
    <property type="protein sequence ID" value="GAA2243727.1"/>
    <property type="molecule type" value="Genomic_DNA"/>
</dbReference>
<keyword evidence="2" id="KW-1133">Transmembrane helix</keyword>
<feature type="transmembrane region" description="Helical" evidence="2">
    <location>
        <begin position="6"/>
        <end position="25"/>
    </location>
</feature>